<dbReference type="Pfam" id="PF05175">
    <property type="entry name" value="MTS"/>
    <property type="match status" value="1"/>
</dbReference>
<dbReference type="InterPro" id="IPR007848">
    <property type="entry name" value="Small_mtfrase_dom"/>
</dbReference>
<organism evidence="3 4">
    <name type="scientific">Symbiodinium natans</name>
    <dbReference type="NCBI Taxonomy" id="878477"/>
    <lineage>
        <taxon>Eukaryota</taxon>
        <taxon>Sar</taxon>
        <taxon>Alveolata</taxon>
        <taxon>Dinophyceae</taxon>
        <taxon>Suessiales</taxon>
        <taxon>Symbiodiniaceae</taxon>
        <taxon>Symbiodinium</taxon>
    </lineage>
</organism>
<dbReference type="InterPro" id="IPR058917">
    <property type="entry name" value="RESC6_dom"/>
</dbReference>
<dbReference type="Pfam" id="PF26188">
    <property type="entry name" value="RESC6"/>
    <property type="match status" value="1"/>
</dbReference>
<evidence type="ECO:0000313" key="4">
    <source>
        <dbReference type="Proteomes" id="UP000604046"/>
    </source>
</evidence>
<dbReference type="GO" id="GO:0035770">
    <property type="term" value="C:ribonucleoprotein granule"/>
    <property type="evidence" value="ECO:0007669"/>
    <property type="project" value="TreeGrafter"/>
</dbReference>
<dbReference type="SUPFAM" id="SSF53335">
    <property type="entry name" value="S-adenosyl-L-methionine-dependent methyltransferases"/>
    <property type="match status" value="1"/>
</dbReference>
<evidence type="ECO:0000259" key="1">
    <source>
        <dbReference type="Pfam" id="PF05175"/>
    </source>
</evidence>
<comment type="caution">
    <text evidence="3">The sequence shown here is derived from an EMBL/GenBank/DDBJ whole genome shotgun (WGS) entry which is preliminary data.</text>
</comment>
<accession>A0A812G1Q6</accession>
<dbReference type="InterPro" id="IPR050870">
    <property type="entry name" value="FAST_kinase"/>
</dbReference>
<dbReference type="OrthoDB" id="430205at2759"/>
<keyword evidence="4" id="KW-1185">Reference proteome</keyword>
<dbReference type="Proteomes" id="UP000604046">
    <property type="component" value="Unassembled WGS sequence"/>
</dbReference>
<protein>
    <submittedName>
        <fullName evidence="3">RsmC protein</fullName>
    </submittedName>
</protein>
<dbReference type="CDD" id="cd02440">
    <property type="entry name" value="AdoMet_MTases"/>
    <property type="match status" value="1"/>
</dbReference>
<dbReference type="PANTHER" id="PTHR21228">
    <property type="entry name" value="FAST LEU-RICH DOMAIN-CONTAINING"/>
    <property type="match status" value="1"/>
</dbReference>
<dbReference type="GO" id="GO:0003723">
    <property type="term" value="F:RNA binding"/>
    <property type="evidence" value="ECO:0007669"/>
    <property type="project" value="TreeGrafter"/>
</dbReference>
<dbReference type="AlphaFoldDB" id="A0A812G1Q6"/>
<feature type="domain" description="Methyltransferase small" evidence="1">
    <location>
        <begin position="605"/>
        <end position="791"/>
    </location>
</feature>
<dbReference type="GO" id="GO:1901259">
    <property type="term" value="P:chloroplast rRNA processing"/>
    <property type="evidence" value="ECO:0007669"/>
    <property type="project" value="TreeGrafter"/>
</dbReference>
<evidence type="ECO:0000259" key="2">
    <source>
        <dbReference type="Pfam" id="PF26188"/>
    </source>
</evidence>
<dbReference type="PANTHER" id="PTHR21228:SF40">
    <property type="entry name" value="LD45607P"/>
    <property type="match status" value="1"/>
</dbReference>
<dbReference type="GO" id="GO:0008168">
    <property type="term" value="F:methyltransferase activity"/>
    <property type="evidence" value="ECO:0007669"/>
    <property type="project" value="InterPro"/>
</dbReference>
<name>A0A812G1Q6_9DINO</name>
<dbReference type="GO" id="GO:0009507">
    <property type="term" value="C:chloroplast"/>
    <property type="evidence" value="ECO:0007669"/>
    <property type="project" value="GOC"/>
</dbReference>
<evidence type="ECO:0000313" key="3">
    <source>
        <dbReference type="EMBL" id="CAE6909088.1"/>
    </source>
</evidence>
<feature type="domain" description="RNA-editing substrate-binding complex 6 protein" evidence="2">
    <location>
        <begin position="60"/>
        <end position="324"/>
    </location>
</feature>
<dbReference type="GO" id="GO:0000963">
    <property type="term" value="P:mitochondrial RNA processing"/>
    <property type="evidence" value="ECO:0007669"/>
    <property type="project" value="TreeGrafter"/>
</dbReference>
<dbReference type="EMBL" id="CAJNDS010000001">
    <property type="protein sequence ID" value="CAE6909088.1"/>
    <property type="molecule type" value="Genomic_DNA"/>
</dbReference>
<sequence length="840" mass="92411">MAKLNREITLAANDGSDTLQHVISTRSQTFNAINVATALHRLSRFHASDNVTKGPLAHSEALQALLLRTVDVLQLPASECDAKAVSTIAYSLAGLGVRDADVAKAVIIASLNRLQDLDRQGVANLTWALSKLPRVDKRSKLAKKLALLARNLVWDFLPQELCNILWALSKLGVRDNKLMSLASEAVRGTLSSYTPQGLSTLAAAYARAGVFVEALLDEIGEQAQARLTELNARDAAQLVWSHAKFKLCREPLLEQLCSHSAALVEGEGTEIIVSFLWSFGTLRWVPKKKFMKSLVTRATALVPSLGAHRSVRLLTAVAKLAFKESLDLTVLTQSLVGSLRLLYVRMSAQEVGISAWALATLKPQGWKKVLGNLVSRAAEADVISDLNWWSVAHIEFAIRTALDESPNCKPLAAAPQLLQLLTHRCEEEVNQIQQVSRSFQEGPLIAAANCEPWQHAPKHAGTQTALVFGPGRHVRAALRRSGFQVIQWYRFAVGDKKAQPWPPDGVFSAAAMKYPDSYEAFEYALHAVAASLPLAAPAWVYGDVKEGVLSTTRAIKGLFRLLEIKEEGDLRILSLQRTGGEARACLDKWFKQERVTFPTTPKALTWWSMPGLFAGGFLDVMSSFLLATLHKVSSTDCAEKPLWLRTQHCKVIDFASGTGVLAAGVQSMLRCDGEMWLIDADSVALQAASKNLPNAHIVLADGFKGVQSADTPPEQCHLIVSNPPVHRGHADDLQVLVDLLQQAPHWLLEDGELWLVTQEHIPTGRLFEITQATEKQFNITMHATADGRFVVWQVQYSSRTSRKRKHCDASDTSPKNLFSTRRMLLHGHLVHITRCKGLLV</sequence>
<gene>
    <name evidence="3" type="primary">rsmC</name>
    <name evidence="3" type="ORF">SNAT2548_LOCUS19</name>
</gene>
<dbReference type="Gene3D" id="3.40.50.150">
    <property type="entry name" value="Vaccinia Virus protein VP39"/>
    <property type="match status" value="1"/>
</dbReference>
<dbReference type="InterPro" id="IPR029063">
    <property type="entry name" value="SAM-dependent_MTases_sf"/>
</dbReference>
<dbReference type="GO" id="GO:0005759">
    <property type="term" value="C:mitochondrial matrix"/>
    <property type="evidence" value="ECO:0007669"/>
    <property type="project" value="TreeGrafter"/>
</dbReference>
<reference evidence="3" key="1">
    <citation type="submission" date="2021-02" db="EMBL/GenBank/DDBJ databases">
        <authorList>
            <person name="Dougan E. K."/>
            <person name="Rhodes N."/>
            <person name="Thang M."/>
            <person name="Chan C."/>
        </authorList>
    </citation>
    <scope>NUCLEOTIDE SEQUENCE</scope>
</reference>
<dbReference type="GO" id="GO:0044528">
    <property type="term" value="P:regulation of mitochondrial mRNA stability"/>
    <property type="evidence" value="ECO:0007669"/>
    <property type="project" value="TreeGrafter"/>
</dbReference>
<proteinExistence type="predicted"/>